<keyword evidence="10" id="KW-1185">Reference proteome</keyword>
<feature type="transmembrane region" description="Helical" evidence="8">
    <location>
        <begin position="46"/>
        <end position="68"/>
    </location>
</feature>
<evidence type="ECO:0000256" key="4">
    <source>
        <dbReference type="ARBA" id="ARBA00022692"/>
    </source>
</evidence>
<feature type="transmembrane region" description="Helical" evidence="8">
    <location>
        <begin position="192"/>
        <end position="209"/>
    </location>
</feature>
<accession>A0A5C6CMI7</accession>
<dbReference type="AlphaFoldDB" id="A0A5C6CMI7"/>
<dbReference type="GO" id="GO:0036380">
    <property type="term" value="F:UDP-N-acetylglucosamine-undecaprenyl-phosphate N-acetylglucosaminephosphotransferase activity"/>
    <property type="evidence" value="ECO:0007669"/>
    <property type="project" value="UniProtKB-EC"/>
</dbReference>
<dbReference type="Pfam" id="PF00953">
    <property type="entry name" value="Glycos_transf_4"/>
    <property type="match status" value="1"/>
</dbReference>
<feature type="transmembrane region" description="Helical" evidence="8">
    <location>
        <begin position="111"/>
        <end position="128"/>
    </location>
</feature>
<evidence type="ECO:0000313" key="10">
    <source>
        <dbReference type="Proteomes" id="UP000318437"/>
    </source>
</evidence>
<evidence type="ECO:0000256" key="3">
    <source>
        <dbReference type="ARBA" id="ARBA00022679"/>
    </source>
</evidence>
<dbReference type="GO" id="GO:0071555">
    <property type="term" value="P:cell wall organization"/>
    <property type="evidence" value="ECO:0007669"/>
    <property type="project" value="TreeGrafter"/>
</dbReference>
<dbReference type="RefSeq" id="WP_146451383.1">
    <property type="nucleotide sequence ID" value="NZ_SJPS01000004.1"/>
</dbReference>
<dbReference type="OrthoDB" id="9783652at2"/>
<protein>
    <submittedName>
        <fullName evidence="9">WecA-like glycosyltransferase</fullName>
        <ecNumber evidence="9">2.7.8.33</ecNumber>
    </submittedName>
</protein>
<dbReference type="PANTHER" id="PTHR22926">
    <property type="entry name" value="PHOSPHO-N-ACETYLMURAMOYL-PENTAPEPTIDE-TRANSFERASE"/>
    <property type="match status" value="1"/>
</dbReference>
<feature type="transmembrane region" description="Helical" evidence="8">
    <location>
        <begin position="221"/>
        <end position="239"/>
    </location>
</feature>
<evidence type="ECO:0000313" key="9">
    <source>
        <dbReference type="EMBL" id="TWU25810.1"/>
    </source>
</evidence>
<sequence>MFYLLALGCLATALSYVAAHCIIRLAPRWDLMDRPDGHHKCHDREVALGGGLAVFLAASVTLCVGVFSSEYLRSLFARDTWLLEGLLIACGWIVALGLYDDRFGMRGRYKVLGQVVAVMIVIAAGLEIRGFSLFGYNVQLGLLSIPFTMFWLLGAINALNLLDGLDGLATTIGIILCATITAMATMFGRPEVAMVGAVFIGSLVGFLRWNYPPARMLLGDAGSMLIGLVVGSLAICGSLKGPATVAMAAPLAIWAIPIFDSAAAILRRKLSGRSVFATDRGHLHHLLMSMFGSNPRVLAVVAISCAVTCVGALISVFMGNDLLALLSVLSVLCTLVVTKAFGHIEFVMLITRIKSLVLSKSPGKAEHEYSFQMQGDREWQFLWESVIEIAKKTSLVRVVLDVNLVADQEGFHASWSRPSKTELPERWNTEIPLFSGTHVIGRLRLVGVRALGVTSCETIAELMELLEPVELEIVDTADHLVPEEVELTAKLDQLPSTSMDPALESMSST</sequence>
<reference evidence="9 10" key="1">
    <citation type="submission" date="2019-02" db="EMBL/GenBank/DDBJ databases">
        <title>Deep-cultivation of Planctomycetes and their phenomic and genomic characterization uncovers novel biology.</title>
        <authorList>
            <person name="Wiegand S."/>
            <person name="Jogler M."/>
            <person name="Boedeker C."/>
            <person name="Pinto D."/>
            <person name="Vollmers J."/>
            <person name="Rivas-Marin E."/>
            <person name="Kohn T."/>
            <person name="Peeters S.H."/>
            <person name="Heuer A."/>
            <person name="Rast P."/>
            <person name="Oberbeckmann S."/>
            <person name="Bunk B."/>
            <person name="Jeske O."/>
            <person name="Meyerdierks A."/>
            <person name="Storesund J.E."/>
            <person name="Kallscheuer N."/>
            <person name="Luecker S."/>
            <person name="Lage O.M."/>
            <person name="Pohl T."/>
            <person name="Merkel B.J."/>
            <person name="Hornburger P."/>
            <person name="Mueller R.-W."/>
            <person name="Bruemmer F."/>
            <person name="Labrenz M."/>
            <person name="Spormann A.M."/>
            <person name="Op Den Camp H."/>
            <person name="Overmann J."/>
            <person name="Amann R."/>
            <person name="Jetten M.S.M."/>
            <person name="Mascher T."/>
            <person name="Medema M.H."/>
            <person name="Devos D.P."/>
            <person name="Kaster A.-K."/>
            <person name="Ovreas L."/>
            <person name="Rohde M."/>
            <person name="Galperin M.Y."/>
            <person name="Jogler C."/>
        </authorList>
    </citation>
    <scope>NUCLEOTIDE SEQUENCE [LARGE SCALE GENOMIC DNA]</scope>
    <source>
        <strain evidence="9 10">Pla144</strain>
    </source>
</reference>
<keyword evidence="7" id="KW-0479">Metal-binding</keyword>
<feature type="transmembrane region" description="Helical" evidence="8">
    <location>
        <begin position="80"/>
        <end position="99"/>
    </location>
</feature>
<keyword evidence="2" id="KW-1003">Cell membrane</keyword>
<dbReference type="InterPro" id="IPR000715">
    <property type="entry name" value="Glycosyl_transferase_4"/>
</dbReference>
<evidence type="ECO:0000256" key="5">
    <source>
        <dbReference type="ARBA" id="ARBA00022989"/>
    </source>
</evidence>
<gene>
    <name evidence="9" type="ORF">Pla144_30220</name>
</gene>
<dbReference type="PANTHER" id="PTHR22926:SF3">
    <property type="entry name" value="UNDECAPRENYL-PHOSPHATE ALPHA-N-ACETYLGLUCOSAMINYL 1-PHOSPHATE TRANSFERASE"/>
    <property type="match status" value="1"/>
</dbReference>
<feature type="transmembrane region" description="Helical" evidence="8">
    <location>
        <begin position="168"/>
        <end position="187"/>
    </location>
</feature>
<dbReference type="EC" id="2.7.8.33" evidence="9"/>
<evidence type="ECO:0000256" key="2">
    <source>
        <dbReference type="ARBA" id="ARBA00022475"/>
    </source>
</evidence>
<comment type="cofactor">
    <cofactor evidence="7">
        <name>Mg(2+)</name>
        <dbReference type="ChEBI" id="CHEBI:18420"/>
    </cofactor>
</comment>
<feature type="transmembrane region" description="Helical" evidence="8">
    <location>
        <begin position="324"/>
        <end position="350"/>
    </location>
</feature>
<feature type="transmembrane region" description="Helical" evidence="8">
    <location>
        <begin position="140"/>
        <end position="162"/>
    </location>
</feature>
<dbReference type="GO" id="GO:0046872">
    <property type="term" value="F:metal ion binding"/>
    <property type="evidence" value="ECO:0007669"/>
    <property type="project" value="UniProtKB-KW"/>
</dbReference>
<dbReference type="GO" id="GO:0009103">
    <property type="term" value="P:lipopolysaccharide biosynthetic process"/>
    <property type="evidence" value="ECO:0007669"/>
    <property type="project" value="TreeGrafter"/>
</dbReference>
<evidence type="ECO:0000256" key="6">
    <source>
        <dbReference type="ARBA" id="ARBA00023136"/>
    </source>
</evidence>
<keyword evidence="6 8" id="KW-0472">Membrane</keyword>
<keyword evidence="7" id="KW-0460">Magnesium</keyword>
<dbReference type="GO" id="GO:0044038">
    <property type="term" value="P:cell wall macromolecule biosynthetic process"/>
    <property type="evidence" value="ECO:0007669"/>
    <property type="project" value="TreeGrafter"/>
</dbReference>
<comment type="caution">
    <text evidence="9">The sequence shown here is derived from an EMBL/GenBank/DDBJ whole genome shotgun (WGS) entry which is preliminary data.</text>
</comment>
<evidence type="ECO:0000256" key="1">
    <source>
        <dbReference type="ARBA" id="ARBA00004651"/>
    </source>
</evidence>
<feature type="binding site" evidence="7">
    <location>
        <position position="160"/>
    </location>
    <ligand>
        <name>Mg(2+)</name>
        <dbReference type="ChEBI" id="CHEBI:18420"/>
    </ligand>
</feature>
<keyword evidence="3 9" id="KW-0808">Transferase</keyword>
<evidence type="ECO:0000256" key="7">
    <source>
        <dbReference type="PIRSR" id="PIRSR600715-1"/>
    </source>
</evidence>
<feature type="transmembrane region" description="Helical" evidence="8">
    <location>
        <begin position="297"/>
        <end position="318"/>
    </location>
</feature>
<proteinExistence type="predicted"/>
<evidence type="ECO:0000256" key="8">
    <source>
        <dbReference type="SAM" id="Phobius"/>
    </source>
</evidence>
<dbReference type="GO" id="GO:0005886">
    <property type="term" value="C:plasma membrane"/>
    <property type="evidence" value="ECO:0007669"/>
    <property type="project" value="UniProtKB-SubCell"/>
</dbReference>
<keyword evidence="4 8" id="KW-0812">Transmembrane</keyword>
<comment type="subcellular location">
    <subcellularLocation>
        <location evidence="1">Cell membrane</location>
        <topology evidence="1">Multi-pass membrane protein</topology>
    </subcellularLocation>
</comment>
<dbReference type="CDD" id="cd06853">
    <property type="entry name" value="GT_WecA_like"/>
    <property type="match status" value="1"/>
</dbReference>
<keyword evidence="5 8" id="KW-1133">Transmembrane helix</keyword>
<organism evidence="9 10">
    <name type="scientific">Bythopirellula polymerisocia</name>
    <dbReference type="NCBI Taxonomy" id="2528003"/>
    <lineage>
        <taxon>Bacteria</taxon>
        <taxon>Pseudomonadati</taxon>
        <taxon>Planctomycetota</taxon>
        <taxon>Planctomycetia</taxon>
        <taxon>Pirellulales</taxon>
        <taxon>Lacipirellulaceae</taxon>
        <taxon>Bythopirellula</taxon>
    </lineage>
</organism>
<dbReference type="Proteomes" id="UP000318437">
    <property type="component" value="Unassembled WGS sequence"/>
</dbReference>
<dbReference type="EMBL" id="SJPS01000004">
    <property type="protein sequence ID" value="TWU25810.1"/>
    <property type="molecule type" value="Genomic_DNA"/>
</dbReference>
<name>A0A5C6CMI7_9BACT</name>
<feature type="binding site" evidence="7">
    <location>
        <position position="220"/>
    </location>
    <ligand>
        <name>Mg(2+)</name>
        <dbReference type="ChEBI" id="CHEBI:18420"/>
    </ligand>
</feature>